<evidence type="ECO:0000256" key="1">
    <source>
        <dbReference type="ARBA" id="ARBA00008780"/>
    </source>
</evidence>
<dbReference type="GO" id="GO:0005829">
    <property type="term" value="C:cytosol"/>
    <property type="evidence" value="ECO:0007669"/>
    <property type="project" value="TreeGrafter"/>
</dbReference>
<dbReference type="AlphaFoldDB" id="G3AU52"/>
<dbReference type="OMA" id="FASCLAC"/>
<protein>
    <recommendedName>
        <fullName evidence="2 10">Lysophospholipase</fullName>
        <ecNumber evidence="2 10">3.1.1.5</ecNumber>
    </recommendedName>
</protein>
<dbReference type="HOGENOM" id="CLU_014602_0_0_1"/>
<name>G3AU52_SPAPN</name>
<dbReference type="GO" id="GO:0004623">
    <property type="term" value="F:phospholipase A2 activity"/>
    <property type="evidence" value="ECO:0007669"/>
    <property type="project" value="TreeGrafter"/>
</dbReference>
<dbReference type="Proteomes" id="UP000000709">
    <property type="component" value="Unassembled WGS sequence"/>
</dbReference>
<evidence type="ECO:0000256" key="7">
    <source>
        <dbReference type="ARBA" id="ARBA00023180"/>
    </source>
</evidence>
<dbReference type="Pfam" id="PF01735">
    <property type="entry name" value="PLA2_B"/>
    <property type="match status" value="1"/>
</dbReference>
<dbReference type="Gene3D" id="3.40.1090.10">
    <property type="entry name" value="Cytosolic phospholipase A2 catalytic domain"/>
    <property type="match status" value="1"/>
</dbReference>
<dbReference type="KEGG" id="spaa:SPAPADRAFT_157441"/>
<dbReference type="EMBL" id="GL996505">
    <property type="protein sequence ID" value="EGW30428.1"/>
    <property type="molecule type" value="Genomic_DNA"/>
</dbReference>
<keyword evidence="5 9" id="KW-0442">Lipid degradation</keyword>
<accession>G3AU52</accession>
<evidence type="ECO:0000256" key="5">
    <source>
        <dbReference type="ARBA" id="ARBA00022963"/>
    </source>
</evidence>
<organism evidence="13">
    <name type="scientific">Spathaspora passalidarum (strain NRRL Y-27907 / 11-Y1)</name>
    <dbReference type="NCBI Taxonomy" id="619300"/>
    <lineage>
        <taxon>Eukaryota</taxon>
        <taxon>Fungi</taxon>
        <taxon>Dikarya</taxon>
        <taxon>Ascomycota</taxon>
        <taxon>Saccharomycotina</taxon>
        <taxon>Pichiomycetes</taxon>
        <taxon>Debaryomycetaceae</taxon>
        <taxon>Spathaspora</taxon>
    </lineage>
</organism>
<evidence type="ECO:0000256" key="4">
    <source>
        <dbReference type="ARBA" id="ARBA00022801"/>
    </source>
</evidence>
<evidence type="ECO:0000256" key="3">
    <source>
        <dbReference type="ARBA" id="ARBA00022729"/>
    </source>
</evidence>
<dbReference type="SMART" id="SM00022">
    <property type="entry name" value="PLAc"/>
    <property type="match status" value="1"/>
</dbReference>
<keyword evidence="4 9" id="KW-0378">Hydrolase</keyword>
<dbReference type="InterPro" id="IPR016035">
    <property type="entry name" value="Acyl_Trfase/lysoPLipase"/>
</dbReference>
<dbReference type="RefSeq" id="XP_007377399.1">
    <property type="nucleotide sequence ID" value="XM_007377337.1"/>
</dbReference>
<dbReference type="GO" id="GO:0005783">
    <property type="term" value="C:endoplasmic reticulum"/>
    <property type="evidence" value="ECO:0007669"/>
    <property type="project" value="TreeGrafter"/>
</dbReference>
<dbReference type="SUPFAM" id="SSF52151">
    <property type="entry name" value="FabD/lysophospholipase-like"/>
    <property type="match status" value="1"/>
</dbReference>
<evidence type="ECO:0000256" key="8">
    <source>
        <dbReference type="ARBA" id="ARBA00059407"/>
    </source>
</evidence>
<dbReference type="GeneID" id="18871079"/>
<keyword evidence="3 10" id="KW-0732">Signal</keyword>
<dbReference type="PANTHER" id="PTHR10728">
    <property type="entry name" value="CYTOSOLIC PHOSPHOLIPASE A2"/>
    <property type="match status" value="1"/>
</dbReference>
<dbReference type="GO" id="GO:0005886">
    <property type="term" value="C:plasma membrane"/>
    <property type="evidence" value="ECO:0007669"/>
    <property type="project" value="TreeGrafter"/>
</dbReference>
<dbReference type="PANTHER" id="PTHR10728:SF33">
    <property type="entry name" value="LYSOPHOSPHOLIPASE 1-RELATED"/>
    <property type="match status" value="1"/>
</dbReference>
<dbReference type="GO" id="GO:0005576">
    <property type="term" value="C:extracellular region"/>
    <property type="evidence" value="ECO:0007669"/>
    <property type="project" value="TreeGrafter"/>
</dbReference>
<dbReference type="eggNOG" id="KOG1325">
    <property type="taxonomic scope" value="Eukaryota"/>
</dbReference>
<dbReference type="InterPro" id="IPR002642">
    <property type="entry name" value="LysoPLipase_cat_dom"/>
</dbReference>
<dbReference type="OrthoDB" id="4084751at2759"/>
<evidence type="ECO:0000256" key="2">
    <source>
        <dbReference type="ARBA" id="ARBA00013274"/>
    </source>
</evidence>
<comment type="function">
    <text evidence="8">Catalyzes the release of fatty acids from lysophospholipids. Phospholipase B may well contribute to pathogenicity by abetting the fungus in damaging and traversing host cell membranes, processes which likely increase the rapidity of disseminated infection.</text>
</comment>
<feature type="chain" id="PRO_5005131592" description="Lysophospholipase" evidence="10">
    <location>
        <begin position="17"/>
        <end position="595"/>
    </location>
</feature>
<feature type="domain" description="PLA2c" evidence="11">
    <location>
        <begin position="29"/>
        <end position="557"/>
    </location>
</feature>
<dbReference type="FunFam" id="3.40.1090.10:FF:000010">
    <property type="entry name" value="Lysophospholipase"/>
    <property type="match status" value="1"/>
</dbReference>
<dbReference type="STRING" id="619300.G3AU52"/>
<dbReference type="InParanoid" id="G3AU52"/>
<gene>
    <name evidence="12" type="ORF">SPAPADRAFT_157441</name>
</gene>
<proteinExistence type="inferred from homology"/>
<comment type="catalytic activity">
    <reaction evidence="10">
        <text>a 1-acyl-sn-glycero-3-phosphocholine + H2O = sn-glycerol 3-phosphocholine + a fatty acid + H(+)</text>
        <dbReference type="Rhea" id="RHEA:15177"/>
        <dbReference type="ChEBI" id="CHEBI:15377"/>
        <dbReference type="ChEBI" id="CHEBI:15378"/>
        <dbReference type="ChEBI" id="CHEBI:16870"/>
        <dbReference type="ChEBI" id="CHEBI:28868"/>
        <dbReference type="ChEBI" id="CHEBI:58168"/>
        <dbReference type="EC" id="3.1.1.5"/>
    </reaction>
</comment>
<evidence type="ECO:0000256" key="10">
    <source>
        <dbReference type="RuleBase" id="RU362103"/>
    </source>
</evidence>
<feature type="signal peptide" evidence="10">
    <location>
        <begin position="1"/>
        <end position="16"/>
    </location>
</feature>
<dbReference type="GO" id="GO:0004622">
    <property type="term" value="F:phosphatidylcholine lysophospholipase activity"/>
    <property type="evidence" value="ECO:0007669"/>
    <property type="project" value="UniProtKB-EC"/>
</dbReference>
<keyword evidence="7" id="KW-0325">Glycoprotein</keyword>
<reference evidence="12 13" key="1">
    <citation type="journal article" date="2011" name="Proc. Natl. Acad. Sci. U.S.A.">
        <title>Comparative genomics of xylose-fermenting fungi for enhanced biofuel production.</title>
        <authorList>
            <person name="Wohlbach D.J."/>
            <person name="Kuo A."/>
            <person name="Sato T.K."/>
            <person name="Potts K.M."/>
            <person name="Salamov A.A."/>
            <person name="LaButti K.M."/>
            <person name="Sun H."/>
            <person name="Clum A."/>
            <person name="Pangilinan J.L."/>
            <person name="Lindquist E.A."/>
            <person name="Lucas S."/>
            <person name="Lapidus A."/>
            <person name="Jin M."/>
            <person name="Gunawan C."/>
            <person name="Balan V."/>
            <person name="Dale B.E."/>
            <person name="Jeffries T.W."/>
            <person name="Zinkel R."/>
            <person name="Barry K.W."/>
            <person name="Grigoriev I.V."/>
            <person name="Gasch A.P."/>
        </authorList>
    </citation>
    <scope>NUCLEOTIDE SEQUENCE [LARGE SCALE GENOMIC DNA]</scope>
    <source>
        <strain evidence="13">NRRL Y-27907 / 11-Y1</strain>
    </source>
</reference>
<dbReference type="PROSITE" id="PS51210">
    <property type="entry name" value="PLA2C"/>
    <property type="match status" value="1"/>
</dbReference>
<dbReference type="GO" id="GO:0046475">
    <property type="term" value="P:glycerophospholipid catabolic process"/>
    <property type="evidence" value="ECO:0007669"/>
    <property type="project" value="TreeGrafter"/>
</dbReference>
<dbReference type="EC" id="3.1.1.5" evidence="2 10"/>
<evidence type="ECO:0000313" key="12">
    <source>
        <dbReference type="EMBL" id="EGW30428.1"/>
    </source>
</evidence>
<evidence type="ECO:0000313" key="13">
    <source>
        <dbReference type="Proteomes" id="UP000000709"/>
    </source>
</evidence>
<evidence type="ECO:0000259" key="11">
    <source>
        <dbReference type="PROSITE" id="PS51210"/>
    </source>
</evidence>
<evidence type="ECO:0000256" key="6">
    <source>
        <dbReference type="ARBA" id="ARBA00023098"/>
    </source>
</evidence>
<evidence type="ECO:0000256" key="9">
    <source>
        <dbReference type="PROSITE-ProRule" id="PRU00555"/>
    </source>
</evidence>
<keyword evidence="6 9" id="KW-0443">Lipid metabolism</keyword>
<sequence>MYLIPQILLLLQVVLATSPTKGYAPGAVNCPGGSLTRAATGINTQEENYITNRNPITKSALGTFLSNAGLTDFNVAAFLGEASPSIGLAFSGGGYRAMLTGAGELAALDSRTGSKDKTLAGILQASSYIAGLSGGSWLVGSVASNNYLSIDQILGNGNLWNINSILDYYGINIISDGLMWTEIAEQVNDKSKAGFETSITDPWGRALSYQLLSNFNDKGDAVLWSDITTNSAFTSFQMPFPILIADGRVAGTSIVSSNSTVFELTPYEVGSWDPTLKSFVQTKYMGTALDGGKPTGKCYNGYDNAGFFMGTSSSLFNEALLSLSSSGLPSFLTKLISSIANSDADVADYKPNPFYKSTNQDTTISKASVLNLVDGGEDGQNIPILPLLNRNVDVIFAHDNSDNINNWPDGSSLINTYERQFTSQGQNIAFPYVPGQSTFRNLNLTSKPVFFGCDAQNLTSLTENIYDVPLVVYLPNRPFTYWSNTSTYKLDYSNAARNAMIQNGYEISTRKNGTLDSEWAACIGCAIIRREQERLGQTQSAQCQQCFKNYCWDGTIYQGPDLGDNYSDNGLTKSATYYNSNNVAGFSDGGTDLFK</sequence>
<comment type="similarity">
    <text evidence="1 10">Belongs to the lysophospholipase family.</text>
</comment>
<keyword evidence="13" id="KW-1185">Reference proteome</keyword>